<evidence type="ECO:0008006" key="3">
    <source>
        <dbReference type="Google" id="ProtNLM"/>
    </source>
</evidence>
<comment type="caution">
    <text evidence="1">The sequence shown here is derived from an EMBL/GenBank/DDBJ whole genome shotgun (WGS) entry which is preliminary data.</text>
</comment>
<dbReference type="Proteomes" id="UP001251085">
    <property type="component" value="Unassembled WGS sequence"/>
</dbReference>
<organism evidence="1 2">
    <name type="scientific">Paracoccus broussonetiae</name>
    <dbReference type="NCBI Taxonomy" id="3075834"/>
    <lineage>
        <taxon>Bacteria</taxon>
        <taxon>Pseudomonadati</taxon>
        <taxon>Pseudomonadota</taxon>
        <taxon>Alphaproteobacteria</taxon>
        <taxon>Rhodobacterales</taxon>
        <taxon>Paracoccaceae</taxon>
        <taxon>Paracoccus</taxon>
    </lineage>
</organism>
<evidence type="ECO:0000313" key="2">
    <source>
        <dbReference type="Proteomes" id="UP001251085"/>
    </source>
</evidence>
<accession>A0ABU3EK65</accession>
<evidence type="ECO:0000313" key="1">
    <source>
        <dbReference type="EMBL" id="MDT1064648.1"/>
    </source>
</evidence>
<keyword evidence="2" id="KW-1185">Reference proteome</keyword>
<dbReference type="EMBL" id="JAVRQI010000028">
    <property type="protein sequence ID" value="MDT1064648.1"/>
    <property type="molecule type" value="Genomic_DNA"/>
</dbReference>
<reference evidence="2" key="1">
    <citation type="submission" date="2023-07" db="EMBL/GenBank/DDBJ databases">
        <title>Characterization of two Paracoccaceae strains isolated from Phycosphere and proposal of Xinfangfangia lacusdiani sp. nov.</title>
        <authorList>
            <person name="Deng Y."/>
            <person name="Zhang Y.Q."/>
        </authorList>
    </citation>
    <scope>NUCLEOTIDE SEQUENCE [LARGE SCALE GENOMIC DNA]</scope>
    <source>
        <strain evidence="2">CPCC 101403</strain>
    </source>
</reference>
<sequence>MMPANDLDALAAGLFKTFARFEYALKAAEFHKGEGAAEANWRTFAESVAASFEEPASEEFAQAIAYMLANPPKKQIVEGGVLGWSASAPQTDLQSDRVLIYVRRVRNNLFHGGKFNGRWFEPQRSAVLLQHSLTILSACLAASPAVSEAYHNEP</sequence>
<proteinExistence type="predicted"/>
<gene>
    <name evidence="1" type="ORF">RM190_22515</name>
</gene>
<name>A0ABU3EK65_9RHOB</name>
<protein>
    <recommendedName>
        <fullName evidence="3">Apea-like HEPN domain-containing protein</fullName>
    </recommendedName>
</protein>